<evidence type="ECO:0000256" key="5">
    <source>
        <dbReference type="HAMAP-Rule" id="MF_00651"/>
    </source>
</evidence>
<dbReference type="EC" id="3.1.-.-" evidence="5"/>
<dbReference type="GO" id="GO:0000967">
    <property type="term" value="P:rRNA 5'-end processing"/>
    <property type="evidence" value="ECO:0007669"/>
    <property type="project" value="UniProtKB-UniRule"/>
</dbReference>
<dbReference type="Pfam" id="PF03652">
    <property type="entry name" value="RuvX"/>
    <property type="match status" value="1"/>
</dbReference>
<dbReference type="KEGG" id="cpyr:CYJ47_05515"/>
<evidence type="ECO:0000313" key="8">
    <source>
        <dbReference type="EMBL" id="WOT03214.1"/>
    </source>
</evidence>
<comment type="subcellular location">
    <subcellularLocation>
        <location evidence="5">Cytoplasm</location>
    </subcellularLocation>
</comment>
<comment type="similarity">
    <text evidence="5">Belongs to the YqgF HJR family.</text>
</comment>
<evidence type="ECO:0000256" key="6">
    <source>
        <dbReference type="SAM" id="MobiDB-lite"/>
    </source>
</evidence>
<feature type="domain" description="YqgF/RNase H-like" evidence="7">
    <location>
        <begin position="19"/>
        <end position="132"/>
    </location>
</feature>
<keyword evidence="1 5" id="KW-0963">Cytoplasm</keyword>
<dbReference type="Proteomes" id="UP000234560">
    <property type="component" value="Chromosome"/>
</dbReference>
<evidence type="ECO:0000256" key="1">
    <source>
        <dbReference type="ARBA" id="ARBA00022490"/>
    </source>
</evidence>
<keyword evidence="2 5" id="KW-0690">Ribosome biogenesis</keyword>
<dbReference type="NCBIfam" id="TIGR00250">
    <property type="entry name" value="RNAse_H_YqgF"/>
    <property type="match status" value="1"/>
</dbReference>
<dbReference type="SMART" id="SM00732">
    <property type="entry name" value="YqgFc"/>
    <property type="match status" value="1"/>
</dbReference>
<dbReference type="PANTHER" id="PTHR33317:SF4">
    <property type="entry name" value="POLYNUCLEOTIDYL TRANSFERASE, RIBONUCLEASE H-LIKE SUPERFAMILY PROTEIN"/>
    <property type="match status" value="1"/>
</dbReference>
<sequence>MGLSPIEPDRAGENDPGEGRRLALDVGTVRIGVASSDRDGRLAMPVETVRRSHKRVGDEIPDGEDIRRLLEIVEEYEPVEIVIGLPRDLKGNGSASIVHARDIGRRLERRLAARELTIPVKFADERLTTVIATQALHASGLTERAGRRVVDQAAAVEILQTWLDARRTYLAQKRGEEYPGGEEPRQ</sequence>
<dbReference type="InterPro" id="IPR037027">
    <property type="entry name" value="YqgF/RNaseH-like_dom_sf"/>
</dbReference>
<evidence type="ECO:0000256" key="2">
    <source>
        <dbReference type="ARBA" id="ARBA00022517"/>
    </source>
</evidence>
<dbReference type="InterPro" id="IPR005227">
    <property type="entry name" value="YqgF"/>
</dbReference>
<dbReference type="InterPro" id="IPR006641">
    <property type="entry name" value="YqgF/RNaseH-like_dom"/>
</dbReference>
<dbReference type="RefSeq" id="WP_016457601.1">
    <property type="nucleotide sequence ID" value="NZ_CP136958.1"/>
</dbReference>
<dbReference type="GO" id="GO:0005829">
    <property type="term" value="C:cytosol"/>
    <property type="evidence" value="ECO:0007669"/>
    <property type="project" value="TreeGrafter"/>
</dbReference>
<reference evidence="8" key="1">
    <citation type="submission" date="2017-12" db="EMBL/GenBank/DDBJ databases">
        <authorList>
            <person name="Thomas-White K."/>
            <person name="Wolfe A.J."/>
        </authorList>
    </citation>
    <scope>NUCLEOTIDE SEQUENCE</scope>
    <source>
        <strain evidence="8">UMB0763</strain>
    </source>
</reference>
<dbReference type="PANTHER" id="PTHR33317">
    <property type="entry name" value="POLYNUCLEOTIDYL TRANSFERASE, RIBONUCLEASE H-LIKE SUPERFAMILY PROTEIN"/>
    <property type="match status" value="1"/>
</dbReference>
<feature type="compositionally biased region" description="Basic and acidic residues" evidence="6">
    <location>
        <begin position="7"/>
        <end position="20"/>
    </location>
</feature>
<evidence type="ECO:0000256" key="4">
    <source>
        <dbReference type="ARBA" id="ARBA00022801"/>
    </source>
</evidence>
<dbReference type="Gene3D" id="3.30.420.140">
    <property type="entry name" value="YqgF/RNase H-like domain"/>
    <property type="match status" value="1"/>
</dbReference>
<comment type="function">
    <text evidence="5">Could be a nuclease involved in processing of the 5'-end of pre-16S rRNA.</text>
</comment>
<feature type="region of interest" description="Disordered" evidence="6">
    <location>
        <begin position="1"/>
        <end position="20"/>
    </location>
</feature>
<dbReference type="AlphaFoldDB" id="A0AAF1BTI3"/>
<keyword evidence="4 5" id="KW-0378">Hydrolase</keyword>
<dbReference type="GO" id="GO:0004518">
    <property type="term" value="F:nuclease activity"/>
    <property type="evidence" value="ECO:0007669"/>
    <property type="project" value="UniProtKB-KW"/>
</dbReference>
<dbReference type="CDD" id="cd16964">
    <property type="entry name" value="YqgF"/>
    <property type="match status" value="1"/>
</dbReference>
<proteinExistence type="inferred from homology"/>
<dbReference type="GO" id="GO:0016788">
    <property type="term" value="F:hydrolase activity, acting on ester bonds"/>
    <property type="evidence" value="ECO:0007669"/>
    <property type="project" value="UniProtKB-UniRule"/>
</dbReference>
<evidence type="ECO:0000259" key="7">
    <source>
        <dbReference type="SMART" id="SM00732"/>
    </source>
</evidence>
<dbReference type="SUPFAM" id="SSF53098">
    <property type="entry name" value="Ribonuclease H-like"/>
    <property type="match status" value="1"/>
</dbReference>
<protein>
    <recommendedName>
        <fullName evidence="5">Putative pre-16S rRNA nuclease</fullName>
        <ecNumber evidence="5">3.1.-.-</ecNumber>
    </recommendedName>
</protein>
<reference evidence="8" key="2">
    <citation type="submission" date="2023-10" db="EMBL/GenBank/DDBJ databases">
        <authorList>
            <person name="Choi B."/>
        </authorList>
    </citation>
    <scope>NUCLEOTIDE SEQUENCE</scope>
    <source>
        <strain evidence="8">UMB0763</strain>
    </source>
</reference>
<evidence type="ECO:0000256" key="3">
    <source>
        <dbReference type="ARBA" id="ARBA00022722"/>
    </source>
</evidence>
<dbReference type="HAMAP" id="MF_00651">
    <property type="entry name" value="Nuclease_YqgF"/>
    <property type="match status" value="1"/>
</dbReference>
<keyword evidence="3 5" id="KW-0540">Nuclease</keyword>
<organism evidence="8 9">
    <name type="scientific">Corynebacterium pyruviciproducens</name>
    <dbReference type="NCBI Taxonomy" id="598660"/>
    <lineage>
        <taxon>Bacteria</taxon>
        <taxon>Bacillati</taxon>
        <taxon>Actinomycetota</taxon>
        <taxon>Actinomycetes</taxon>
        <taxon>Mycobacteriales</taxon>
        <taxon>Corynebacteriaceae</taxon>
        <taxon>Corynebacterium</taxon>
    </lineage>
</organism>
<dbReference type="EMBL" id="CP136958">
    <property type="protein sequence ID" value="WOT03214.1"/>
    <property type="molecule type" value="Genomic_DNA"/>
</dbReference>
<dbReference type="InterPro" id="IPR012337">
    <property type="entry name" value="RNaseH-like_sf"/>
</dbReference>
<accession>A0AAF1BTI3</accession>
<gene>
    <name evidence="8" type="primary">ruvX</name>
    <name evidence="8" type="ORF">CYJ47_05515</name>
</gene>
<evidence type="ECO:0000313" key="9">
    <source>
        <dbReference type="Proteomes" id="UP000234560"/>
    </source>
</evidence>
<name>A0AAF1BTI3_9CORY</name>